<keyword evidence="4" id="KW-0862">Zinc</keyword>
<dbReference type="Proteomes" id="UP001152607">
    <property type="component" value="Unassembled WGS sequence"/>
</dbReference>
<evidence type="ECO:0000256" key="4">
    <source>
        <dbReference type="ARBA" id="ARBA00022833"/>
    </source>
</evidence>
<feature type="domain" description="C2H2-type" evidence="6">
    <location>
        <begin position="240"/>
        <end position="265"/>
    </location>
</feature>
<feature type="region of interest" description="Disordered" evidence="5">
    <location>
        <begin position="68"/>
        <end position="100"/>
    </location>
</feature>
<evidence type="ECO:0000256" key="1">
    <source>
        <dbReference type="ARBA" id="ARBA00022723"/>
    </source>
</evidence>
<feature type="compositionally biased region" description="Low complexity" evidence="5">
    <location>
        <begin position="85"/>
        <end position="94"/>
    </location>
</feature>
<proteinExistence type="predicted"/>
<dbReference type="SUPFAM" id="SSF57667">
    <property type="entry name" value="beta-beta-alpha zinc fingers"/>
    <property type="match status" value="1"/>
</dbReference>
<evidence type="ECO:0000256" key="5">
    <source>
        <dbReference type="SAM" id="MobiDB-lite"/>
    </source>
</evidence>
<keyword evidence="3" id="KW-0863">Zinc-finger</keyword>
<evidence type="ECO:0000313" key="8">
    <source>
        <dbReference type="Proteomes" id="UP001152607"/>
    </source>
</evidence>
<feature type="domain" description="C2H2-type" evidence="6">
    <location>
        <begin position="132"/>
        <end position="157"/>
    </location>
</feature>
<organism evidence="7 8">
    <name type="scientific">Periconia digitata</name>
    <dbReference type="NCBI Taxonomy" id="1303443"/>
    <lineage>
        <taxon>Eukaryota</taxon>
        <taxon>Fungi</taxon>
        <taxon>Dikarya</taxon>
        <taxon>Ascomycota</taxon>
        <taxon>Pezizomycotina</taxon>
        <taxon>Dothideomycetes</taxon>
        <taxon>Pleosporomycetidae</taxon>
        <taxon>Pleosporales</taxon>
        <taxon>Massarineae</taxon>
        <taxon>Periconiaceae</taxon>
        <taxon>Periconia</taxon>
    </lineage>
</organism>
<comment type="caution">
    <text evidence="7">The sequence shown here is derived from an EMBL/GenBank/DDBJ whole genome shotgun (WGS) entry which is preliminary data.</text>
</comment>
<protein>
    <recommendedName>
        <fullName evidence="6">C2H2-type domain-containing protein</fullName>
    </recommendedName>
</protein>
<dbReference type="Gene3D" id="3.30.160.60">
    <property type="entry name" value="Classic Zinc Finger"/>
    <property type="match status" value="2"/>
</dbReference>
<keyword evidence="8" id="KW-1185">Reference proteome</keyword>
<keyword evidence="1" id="KW-0479">Metal-binding</keyword>
<feature type="domain" description="C2H2-type" evidence="6">
    <location>
        <begin position="214"/>
        <end position="239"/>
    </location>
</feature>
<feature type="domain" description="C2H2-type" evidence="6">
    <location>
        <begin position="266"/>
        <end position="286"/>
    </location>
</feature>
<dbReference type="EMBL" id="CAOQHR010000003">
    <property type="protein sequence ID" value="CAI6332589.1"/>
    <property type="molecule type" value="Genomic_DNA"/>
</dbReference>
<feature type="domain" description="C2H2-type" evidence="6">
    <location>
        <begin position="316"/>
        <end position="338"/>
    </location>
</feature>
<name>A0A9W4UBG0_9PLEO</name>
<dbReference type="GO" id="GO:0008270">
    <property type="term" value="F:zinc ion binding"/>
    <property type="evidence" value="ECO:0007669"/>
    <property type="project" value="UniProtKB-KW"/>
</dbReference>
<evidence type="ECO:0000313" key="7">
    <source>
        <dbReference type="EMBL" id="CAI6332589.1"/>
    </source>
</evidence>
<dbReference type="OrthoDB" id="6105938at2759"/>
<reference evidence="7" key="1">
    <citation type="submission" date="2023-01" db="EMBL/GenBank/DDBJ databases">
        <authorList>
            <person name="Van Ghelder C."/>
            <person name="Rancurel C."/>
        </authorList>
    </citation>
    <scope>NUCLEOTIDE SEQUENCE</scope>
    <source>
        <strain evidence="7">CNCM I-4278</strain>
    </source>
</reference>
<feature type="domain" description="C2H2-type" evidence="6">
    <location>
        <begin position="159"/>
        <end position="186"/>
    </location>
</feature>
<evidence type="ECO:0000259" key="6">
    <source>
        <dbReference type="SMART" id="SM00355"/>
    </source>
</evidence>
<accession>A0A9W4UBG0</accession>
<dbReference type="GO" id="GO:0000977">
    <property type="term" value="F:RNA polymerase II transcription regulatory region sequence-specific DNA binding"/>
    <property type="evidence" value="ECO:0007669"/>
    <property type="project" value="TreeGrafter"/>
</dbReference>
<dbReference type="SMART" id="SM00355">
    <property type="entry name" value="ZnF_C2H2"/>
    <property type="match status" value="8"/>
</dbReference>
<dbReference type="AlphaFoldDB" id="A0A9W4UBG0"/>
<dbReference type="InterPro" id="IPR036236">
    <property type="entry name" value="Znf_C2H2_sf"/>
</dbReference>
<feature type="domain" description="C2H2-type" evidence="6">
    <location>
        <begin position="188"/>
        <end position="213"/>
    </location>
</feature>
<evidence type="ECO:0000256" key="2">
    <source>
        <dbReference type="ARBA" id="ARBA00022737"/>
    </source>
</evidence>
<dbReference type="PANTHER" id="PTHR24409">
    <property type="entry name" value="ZINC FINGER PROTEIN 142"/>
    <property type="match status" value="1"/>
</dbReference>
<keyword evidence="2" id="KW-0677">Repeat</keyword>
<evidence type="ECO:0000256" key="3">
    <source>
        <dbReference type="ARBA" id="ARBA00022771"/>
    </source>
</evidence>
<dbReference type="InterPro" id="IPR013087">
    <property type="entry name" value="Znf_C2H2_type"/>
</dbReference>
<sequence>MLPKAKNRFALFTDPHDDEPAPVQQPPEKDNPFVNQVADENVPWKEVGRGGTTKLPVKTPVKTITIRNTDRKIPAISASTQSRKSSGAPSPGSEAPRKPVGRENWCGVCSQFFGSKSSLQSHIKSLAATHGNYCNLCRRVFVDRNGLRNHVDNSAGHDVYCNLCLSAFQNRWGLQNHFENNYAVGHQFACLACLMGFTTNKALEHHLLTGEKHVWCTTCHRRFRNQDERDAHWTVTTKHKHCLQPACDFDAPNEATLKKHLEEDHFHCTGCKRIFASRTRLNNHTKECKFDIPCPNDCGTVCAGQSMLIEHLTCCFYCMECGHRTDSEDKYQLHLAKHTEITTDQPTLPCWACTSVRFATPVELVEHLEICPNLPSKILLTTLGKWWYSPLYMDLDMHAQIRREEINLDTMANWMDEGILQPFVCRADSCGRASFSKLSDLVAHVQEDGCEWDVDKLRLDALKTELLRYNGQ</sequence>
<feature type="domain" description="C2H2-type" evidence="6">
    <location>
        <begin position="104"/>
        <end position="130"/>
    </location>
</feature>
<dbReference type="PANTHER" id="PTHR24409:SF295">
    <property type="entry name" value="AZ2-RELATED"/>
    <property type="match status" value="1"/>
</dbReference>
<dbReference type="GO" id="GO:0000981">
    <property type="term" value="F:DNA-binding transcription factor activity, RNA polymerase II-specific"/>
    <property type="evidence" value="ECO:0007669"/>
    <property type="project" value="TreeGrafter"/>
</dbReference>
<gene>
    <name evidence="7" type="ORF">PDIGIT_LOCUS5615</name>
</gene>
<feature type="region of interest" description="Disordered" evidence="5">
    <location>
        <begin position="1"/>
        <end position="34"/>
    </location>
</feature>
<dbReference type="GO" id="GO:0005634">
    <property type="term" value="C:nucleus"/>
    <property type="evidence" value="ECO:0007669"/>
    <property type="project" value="TreeGrafter"/>
</dbReference>